<organism evidence="1 2">
    <name type="scientific">Rathayibacter toxicus</name>
    <dbReference type="NCBI Taxonomy" id="145458"/>
    <lineage>
        <taxon>Bacteria</taxon>
        <taxon>Bacillati</taxon>
        <taxon>Actinomycetota</taxon>
        <taxon>Actinomycetes</taxon>
        <taxon>Micrococcales</taxon>
        <taxon>Microbacteriaceae</taxon>
        <taxon>Rathayibacter</taxon>
    </lineage>
</organism>
<keyword evidence="2" id="KW-1185">Reference proteome</keyword>
<proteinExistence type="predicted"/>
<reference evidence="1 2" key="1">
    <citation type="submission" date="2015-04" db="EMBL/GenBank/DDBJ databases">
        <title>Draft genome sequence of Rathayibacter toxicus strain FH-142 (AKA 70134 or CS 32), a Western Australian isolate.</title>
        <authorList>
            <consortium name="Consortium for Microbial Forensics and Genomics (microFORGE)"/>
            <person name="Knight B.M."/>
            <person name="Roberts D.P."/>
            <person name="Lin D."/>
            <person name="Hari K."/>
            <person name="Fletcher J."/>
            <person name="Melcher U."/>
            <person name="Blagden T."/>
            <person name="Luster D.G."/>
            <person name="Sechler A.J."/>
            <person name="Schneider W.L."/>
            <person name="Winegar R.A."/>
        </authorList>
    </citation>
    <scope>NUCLEOTIDE SEQUENCE [LARGE SCALE GENOMIC DNA]</scope>
    <source>
        <strain evidence="1 2">FH142</strain>
    </source>
</reference>
<evidence type="ECO:0000313" key="2">
    <source>
        <dbReference type="Proteomes" id="UP000052979"/>
    </source>
</evidence>
<dbReference type="KEGG" id="rtc:APU90_07015"/>
<dbReference type="AlphaFoldDB" id="A0A0C5BU37"/>
<gene>
    <name evidence="1" type="ORF">VT73_07175</name>
</gene>
<name>A0A0C5BU37_9MICO</name>
<sequence length="109" mass="12071">MLHKGSTEARRAYTPVGMDTSIDQKDRDLLGKTLLQLGIFEEGNLLEGHRHSRGVKFSKNLLYDRSGIVTQMTAGLSYESQPNVHHSAIVWEAAQPAGPTAPRALYRLP</sequence>
<evidence type="ECO:0000313" key="1">
    <source>
        <dbReference type="EMBL" id="KKM44911.1"/>
    </source>
</evidence>
<comment type="caution">
    <text evidence="1">The sequence shown here is derived from an EMBL/GenBank/DDBJ whole genome shotgun (WGS) entry which is preliminary data.</text>
</comment>
<accession>A0A0C5BU37</accession>
<dbReference type="KEGG" id="rtx:TI83_10050"/>
<dbReference type="EMBL" id="LBFI01000049">
    <property type="protein sequence ID" value="KKM44911.1"/>
    <property type="molecule type" value="Genomic_DNA"/>
</dbReference>
<dbReference type="Proteomes" id="UP000052979">
    <property type="component" value="Unassembled WGS sequence"/>
</dbReference>
<protein>
    <submittedName>
        <fullName evidence="1">Uncharacterized protein</fullName>
    </submittedName>
</protein>